<dbReference type="PROSITE" id="PS50127">
    <property type="entry name" value="UBC_2"/>
    <property type="match status" value="1"/>
</dbReference>
<protein>
    <recommendedName>
        <fullName evidence="1">UBC core domain-containing protein</fullName>
    </recommendedName>
</protein>
<keyword evidence="3" id="KW-1185">Reference proteome</keyword>
<evidence type="ECO:0000259" key="1">
    <source>
        <dbReference type="PROSITE" id="PS50127"/>
    </source>
</evidence>
<accession>A0AAW1T6H7</accession>
<organism evidence="2 3">
    <name type="scientific">Apatococcus fuscideae</name>
    <dbReference type="NCBI Taxonomy" id="2026836"/>
    <lineage>
        <taxon>Eukaryota</taxon>
        <taxon>Viridiplantae</taxon>
        <taxon>Chlorophyta</taxon>
        <taxon>core chlorophytes</taxon>
        <taxon>Trebouxiophyceae</taxon>
        <taxon>Chlorellales</taxon>
        <taxon>Chlorellaceae</taxon>
        <taxon>Apatococcus</taxon>
    </lineage>
</organism>
<dbReference type="Proteomes" id="UP001485043">
    <property type="component" value="Unassembled WGS sequence"/>
</dbReference>
<evidence type="ECO:0000313" key="2">
    <source>
        <dbReference type="EMBL" id="KAK9865392.1"/>
    </source>
</evidence>
<dbReference type="AlphaFoldDB" id="A0AAW1T6H7"/>
<dbReference type="CDD" id="cd23802">
    <property type="entry name" value="UBCc_UBE2Q"/>
    <property type="match status" value="1"/>
</dbReference>
<dbReference type="InterPro" id="IPR000608">
    <property type="entry name" value="UBC"/>
</dbReference>
<name>A0AAW1T6H7_9CHLO</name>
<gene>
    <name evidence="2" type="ORF">WJX84_006433</name>
</gene>
<proteinExistence type="predicted"/>
<dbReference type="Gene3D" id="3.10.110.10">
    <property type="entry name" value="Ubiquitin Conjugating Enzyme"/>
    <property type="match status" value="1"/>
</dbReference>
<feature type="domain" description="UBC core" evidence="1">
    <location>
        <begin position="50"/>
        <end position="224"/>
    </location>
</feature>
<dbReference type="SUPFAM" id="SSF54495">
    <property type="entry name" value="UBC-like"/>
    <property type="match status" value="1"/>
</dbReference>
<sequence length="240" mass="26356">MFGGKRTGWYEEVAGTPSDVKGVKSVKEIKAFSGGAENVQAMPAVWQAKSGQTRVTGEFLYLKSLELPWVYDLQIFGATGLTWRLRLKNFPKGTKGGRELNADLDRLKREHGQDSLLMEIDFPTDYPHSPPFMRIVTPMTEWYTGFVSCDGALLLEPLTAQAWKSNMCIEDVLVAAIYAMTDCEKGMVAAGRVAGPGGASGPLRIHFPAQANVLAEHNKDAAKVSFSRMEASTRTNGFNF</sequence>
<evidence type="ECO:0000313" key="3">
    <source>
        <dbReference type="Proteomes" id="UP001485043"/>
    </source>
</evidence>
<dbReference type="Pfam" id="PF00179">
    <property type="entry name" value="UQ_con"/>
    <property type="match status" value="1"/>
</dbReference>
<dbReference type="EMBL" id="JALJOV010000253">
    <property type="protein sequence ID" value="KAK9865392.1"/>
    <property type="molecule type" value="Genomic_DNA"/>
</dbReference>
<comment type="caution">
    <text evidence="2">The sequence shown here is derived from an EMBL/GenBank/DDBJ whole genome shotgun (WGS) entry which is preliminary data.</text>
</comment>
<dbReference type="InterPro" id="IPR016135">
    <property type="entry name" value="UBQ-conjugating_enzyme/RWD"/>
</dbReference>
<reference evidence="2 3" key="1">
    <citation type="journal article" date="2024" name="Nat. Commun.">
        <title>Phylogenomics reveals the evolutionary origins of lichenization in chlorophyte algae.</title>
        <authorList>
            <person name="Puginier C."/>
            <person name="Libourel C."/>
            <person name="Otte J."/>
            <person name="Skaloud P."/>
            <person name="Haon M."/>
            <person name="Grisel S."/>
            <person name="Petersen M."/>
            <person name="Berrin J.G."/>
            <person name="Delaux P.M."/>
            <person name="Dal Grande F."/>
            <person name="Keller J."/>
        </authorList>
    </citation>
    <scope>NUCLEOTIDE SEQUENCE [LARGE SCALE GENOMIC DNA]</scope>
    <source>
        <strain evidence="2 3">SAG 2523</strain>
    </source>
</reference>